<sequence>MSDRDALALAVAAAAAVINGPRVAAGEIPEHLNLAFSNTMDIENTGTMDIKNTVRVLNRACPDNLGVTTPYHPDTPELTPGQYSRYP</sequence>
<gene>
    <name evidence="2" type="ORF">PCANC_23878</name>
</gene>
<evidence type="ECO:0000313" key="3">
    <source>
        <dbReference type="Proteomes" id="UP000235388"/>
    </source>
</evidence>
<accession>A0A2N5TZ48</accession>
<evidence type="ECO:0000313" key="2">
    <source>
        <dbReference type="EMBL" id="PLW30785.1"/>
    </source>
</evidence>
<protein>
    <submittedName>
        <fullName evidence="2">Uncharacterized protein</fullName>
    </submittedName>
</protein>
<comment type="caution">
    <text evidence="2">The sequence shown here is derived from an EMBL/GenBank/DDBJ whole genome shotgun (WGS) entry which is preliminary data.</text>
</comment>
<dbReference type="Proteomes" id="UP000235388">
    <property type="component" value="Unassembled WGS sequence"/>
</dbReference>
<reference evidence="2 3" key="1">
    <citation type="submission" date="2017-11" db="EMBL/GenBank/DDBJ databases">
        <title>De novo assembly and phasing of dikaryotic genomes from two isolates of Puccinia coronata f. sp. avenae, the causal agent of oat crown rust.</title>
        <authorList>
            <person name="Miller M.E."/>
            <person name="Zhang Y."/>
            <person name="Omidvar V."/>
            <person name="Sperschneider J."/>
            <person name="Schwessinger B."/>
            <person name="Raley C."/>
            <person name="Palmer J.M."/>
            <person name="Garnica D."/>
            <person name="Upadhyaya N."/>
            <person name="Rathjen J."/>
            <person name="Taylor J.M."/>
            <person name="Park R.F."/>
            <person name="Dodds P.N."/>
            <person name="Hirsch C.D."/>
            <person name="Kianian S.F."/>
            <person name="Figueroa M."/>
        </authorList>
    </citation>
    <scope>NUCLEOTIDE SEQUENCE [LARGE SCALE GENOMIC DNA]</scope>
    <source>
        <strain evidence="2">12NC29</strain>
    </source>
</reference>
<keyword evidence="3" id="KW-1185">Reference proteome</keyword>
<organism evidence="2 3">
    <name type="scientific">Puccinia coronata f. sp. avenae</name>
    <dbReference type="NCBI Taxonomy" id="200324"/>
    <lineage>
        <taxon>Eukaryota</taxon>
        <taxon>Fungi</taxon>
        <taxon>Dikarya</taxon>
        <taxon>Basidiomycota</taxon>
        <taxon>Pucciniomycotina</taxon>
        <taxon>Pucciniomycetes</taxon>
        <taxon>Pucciniales</taxon>
        <taxon>Pucciniaceae</taxon>
        <taxon>Puccinia</taxon>
    </lineage>
</organism>
<dbReference type="AlphaFoldDB" id="A0A2N5TZ48"/>
<proteinExistence type="predicted"/>
<dbReference type="EMBL" id="PGCJ01000366">
    <property type="protein sequence ID" value="PLW30785.1"/>
    <property type="molecule type" value="Genomic_DNA"/>
</dbReference>
<name>A0A2N5TZ48_9BASI</name>
<evidence type="ECO:0000256" key="1">
    <source>
        <dbReference type="SAM" id="MobiDB-lite"/>
    </source>
</evidence>
<feature type="region of interest" description="Disordered" evidence="1">
    <location>
        <begin position="67"/>
        <end position="87"/>
    </location>
</feature>